<feature type="binding site" evidence="7">
    <location>
        <position position="349"/>
    </location>
    <ligand>
        <name>N(1)-(5-phospho-beta-D-ribosyl)glycinamide</name>
        <dbReference type="ChEBI" id="CHEBI:143788"/>
    </ligand>
</feature>
<dbReference type="PROSITE" id="PS50975">
    <property type="entry name" value="ATP_GRASP"/>
    <property type="match status" value="1"/>
</dbReference>
<dbReference type="InterPro" id="IPR013815">
    <property type="entry name" value="ATP_grasp_subdomain_1"/>
</dbReference>
<sequence length="389" mass="42271">MKKILLLGSGELGKEFVIAAQRLGQTVVACDKYAGAPAMQVADAFEVFDMLDGDALAAAVAKHRPDVIVPEIEAIRTERLYDFERAGVQVAPSARAVNFTMNRKAIRDLAAKELGLKTARYFYATSFEELQQAAGKIGFPCVVKPLMSSSGKGQSVVKAPEELEQAWRYGCEGSRGDIRELIVEEFIRFDSEITLLTVTQKNGPTLFCPPIGHVQKGGDYRESFQSPEIAPEHLAEAQRMAAAVTEALSGAGLWGVEFFLSHDNGVYFSELSPRPHDTGMVTLAGTQNLNEFELHLRAVLGIPIPAITFERLGASAVILSPVATQTPHYEGVEEAVADDPRTDIRIFGKPVARVNRRMGVVVGYEPLGSDLDALRDRVKAAAAKVKVTE</sequence>
<keyword evidence="2 7" id="KW-0479">Metal-binding</keyword>
<dbReference type="InterPro" id="IPR005862">
    <property type="entry name" value="PurT"/>
</dbReference>
<feature type="binding site" evidence="7">
    <location>
        <begin position="11"/>
        <end position="12"/>
    </location>
    <ligand>
        <name>N(1)-(5-phospho-beta-D-ribosyl)glycinamide</name>
        <dbReference type="ChEBI" id="CHEBI:143788"/>
    </ligand>
</feature>
<keyword evidence="6 7" id="KW-0460">Magnesium</keyword>
<dbReference type="Gene3D" id="3.40.50.20">
    <property type="match status" value="1"/>
</dbReference>
<evidence type="ECO:0000256" key="5">
    <source>
        <dbReference type="ARBA" id="ARBA00022840"/>
    </source>
</evidence>
<evidence type="ECO:0000313" key="9">
    <source>
        <dbReference type="EMBL" id="MEQ2544356.1"/>
    </source>
</evidence>
<feature type="binding site" evidence="7">
    <location>
        <position position="103"/>
    </location>
    <ligand>
        <name>ATP</name>
        <dbReference type="ChEBI" id="CHEBI:30616"/>
    </ligand>
</feature>
<evidence type="ECO:0000256" key="7">
    <source>
        <dbReference type="HAMAP-Rule" id="MF_01643"/>
    </source>
</evidence>
<dbReference type="InterPro" id="IPR003135">
    <property type="entry name" value="ATP-grasp_carboxylate-amine"/>
</dbReference>
<evidence type="ECO:0000313" key="10">
    <source>
        <dbReference type="Proteomes" id="UP001460202"/>
    </source>
</evidence>
<feature type="binding site" evidence="7">
    <location>
        <begin position="184"/>
        <end position="187"/>
    </location>
    <ligand>
        <name>ATP</name>
        <dbReference type="ChEBI" id="CHEBI:30616"/>
    </ligand>
</feature>
<gene>
    <name evidence="7 9" type="primary">purT</name>
    <name evidence="9" type="ORF">WMO46_05270</name>
</gene>
<feature type="binding site" evidence="7">
    <location>
        <position position="71"/>
    </location>
    <ligand>
        <name>N(1)-(5-phospho-beta-D-ribosyl)glycinamide</name>
        <dbReference type="ChEBI" id="CHEBI:143788"/>
    </ligand>
</feature>
<evidence type="ECO:0000256" key="3">
    <source>
        <dbReference type="ARBA" id="ARBA00022741"/>
    </source>
</evidence>
<dbReference type="SUPFAM" id="SSF52440">
    <property type="entry name" value="PreATP-grasp domain"/>
    <property type="match status" value="1"/>
</dbReference>
<dbReference type="Proteomes" id="UP001460202">
    <property type="component" value="Unassembled WGS sequence"/>
</dbReference>
<dbReference type="Gene3D" id="3.30.470.20">
    <property type="entry name" value="ATP-grasp fold, B domain"/>
    <property type="match status" value="1"/>
</dbReference>
<dbReference type="InterPro" id="IPR011054">
    <property type="entry name" value="Rudment_hybrid_motif"/>
</dbReference>
<dbReference type="EMBL" id="JBBMFL010000004">
    <property type="protein sequence ID" value="MEQ2544356.1"/>
    <property type="molecule type" value="Genomic_DNA"/>
</dbReference>
<reference evidence="9 10" key="1">
    <citation type="submission" date="2024-03" db="EMBL/GenBank/DDBJ databases">
        <title>Human intestinal bacterial collection.</title>
        <authorList>
            <person name="Pauvert C."/>
            <person name="Hitch T.C.A."/>
            <person name="Clavel T."/>
        </authorList>
    </citation>
    <scope>NUCLEOTIDE SEQUENCE [LARGE SCALE GENOMIC DNA]</scope>
    <source>
        <strain evidence="9 10">CLA-KB-H122</strain>
    </source>
</reference>
<feature type="binding site" evidence="7">
    <location>
        <position position="277"/>
    </location>
    <ligand>
        <name>N(1)-(5-phospho-beta-D-ribosyl)glycinamide</name>
        <dbReference type="ChEBI" id="CHEBI:143788"/>
    </ligand>
</feature>
<feature type="binding site" evidence="7">
    <location>
        <begin position="149"/>
        <end position="154"/>
    </location>
    <ligand>
        <name>ATP</name>
        <dbReference type="ChEBI" id="CHEBI:30616"/>
    </ligand>
</feature>
<name>A0ABV1GVC5_9BACT</name>
<proteinExistence type="inferred from homology"/>
<comment type="subunit">
    <text evidence="7">Homodimer.</text>
</comment>
<organism evidence="9 10">
    <name type="scientific">Alistipes intestinihominis</name>
    <dbReference type="NCBI Taxonomy" id="3133172"/>
    <lineage>
        <taxon>Bacteria</taxon>
        <taxon>Pseudomonadati</taxon>
        <taxon>Bacteroidota</taxon>
        <taxon>Bacteroidia</taxon>
        <taxon>Bacteroidales</taxon>
        <taxon>Rikenellaceae</taxon>
        <taxon>Alistipes</taxon>
    </lineage>
</organism>
<dbReference type="InterPro" id="IPR011761">
    <property type="entry name" value="ATP-grasp"/>
</dbReference>
<dbReference type="GO" id="GO:0016740">
    <property type="term" value="F:transferase activity"/>
    <property type="evidence" value="ECO:0007669"/>
    <property type="project" value="UniProtKB-KW"/>
</dbReference>
<dbReference type="SUPFAM" id="SSF56059">
    <property type="entry name" value="Glutathione synthetase ATP-binding domain-like"/>
    <property type="match status" value="1"/>
</dbReference>
<dbReference type="Pfam" id="PF02222">
    <property type="entry name" value="ATP-grasp"/>
    <property type="match status" value="1"/>
</dbReference>
<comment type="caution">
    <text evidence="9">The sequence shown here is derived from an EMBL/GenBank/DDBJ whole genome shotgun (WGS) entry which is preliminary data.</text>
</comment>
<comment type="function">
    <text evidence="7">Involved in the de novo purine biosynthesis. Catalyzes the transfer of formate to 5-phospho-ribosyl-glycinamide (GAR), producing 5-phospho-ribosyl-N-formylglycinamide (FGAR). Formate is provided by PurU via hydrolysis of 10-formyl-tetrahydrofolate.</text>
</comment>
<dbReference type="SUPFAM" id="SSF51246">
    <property type="entry name" value="Rudiment single hybrid motif"/>
    <property type="match status" value="1"/>
</dbReference>
<evidence type="ECO:0000256" key="1">
    <source>
        <dbReference type="ARBA" id="ARBA00022598"/>
    </source>
</evidence>
<dbReference type="HAMAP" id="MF_01643">
    <property type="entry name" value="PurT"/>
    <property type="match status" value="1"/>
</dbReference>
<dbReference type="PANTHER" id="PTHR43055">
    <property type="entry name" value="FORMATE-DEPENDENT PHOSPHORIBOSYLGLYCINAMIDE FORMYLTRANSFERASE"/>
    <property type="match status" value="1"/>
</dbReference>
<dbReference type="EC" id="6.3.1.21" evidence="7"/>
<dbReference type="NCBIfam" id="NF006766">
    <property type="entry name" value="PRK09288.1"/>
    <property type="match status" value="1"/>
</dbReference>
<evidence type="ECO:0000256" key="4">
    <source>
        <dbReference type="ARBA" id="ARBA00022755"/>
    </source>
</evidence>
<feature type="binding site" evidence="7">
    <location>
        <position position="257"/>
    </location>
    <ligand>
        <name>Mg(2+)</name>
        <dbReference type="ChEBI" id="CHEBI:18420"/>
    </ligand>
</feature>
<feature type="binding site" evidence="7">
    <location>
        <position position="192"/>
    </location>
    <ligand>
        <name>ATP</name>
        <dbReference type="ChEBI" id="CHEBI:30616"/>
    </ligand>
</feature>
<evidence type="ECO:0000259" key="8">
    <source>
        <dbReference type="PROSITE" id="PS50975"/>
    </source>
</evidence>
<feature type="binding site" evidence="7">
    <location>
        <position position="270"/>
    </location>
    <ligand>
        <name>Mg(2+)</name>
        <dbReference type="ChEBI" id="CHEBI:18420"/>
    </ligand>
</feature>
<keyword evidence="5 7" id="KW-0067">ATP-binding</keyword>
<keyword evidence="3 7" id="KW-0547">Nucleotide-binding</keyword>
<protein>
    <recommendedName>
        <fullName evidence="7">Formate-dependent phosphoribosylglycinamide formyltransferase</fullName>
        <ecNumber evidence="7">6.3.1.21</ecNumber>
    </recommendedName>
    <alternativeName>
        <fullName evidence="7">5'-phosphoribosylglycinamide transformylase 2</fullName>
    </alternativeName>
    <alternativeName>
        <fullName evidence="7">Formate-dependent GAR transformylase</fullName>
    </alternativeName>
    <alternativeName>
        <fullName evidence="7">GAR transformylase 2</fullName>
        <shortName evidence="7">GART 2</shortName>
    </alternativeName>
    <alternativeName>
        <fullName evidence="7">Non-folate glycinamide ribonucleotide transformylase</fullName>
    </alternativeName>
    <alternativeName>
        <fullName evidence="7">Phosphoribosylglycinamide formyltransferase 2</fullName>
    </alternativeName>
</protein>
<accession>A0ABV1GVC5</accession>
<evidence type="ECO:0000256" key="2">
    <source>
        <dbReference type="ARBA" id="ARBA00022723"/>
    </source>
</evidence>
<keyword evidence="1 7" id="KW-0436">Ligase</keyword>
<dbReference type="PANTHER" id="PTHR43055:SF1">
    <property type="entry name" value="FORMATE-DEPENDENT PHOSPHORIBOSYLGLYCINAMIDE FORMYLTRANSFERASE"/>
    <property type="match status" value="1"/>
</dbReference>
<comment type="similarity">
    <text evidence="7">Belongs to the PurK/PurT family.</text>
</comment>
<dbReference type="Pfam" id="PF22660">
    <property type="entry name" value="RS_preATP-grasp-like"/>
    <property type="match status" value="1"/>
</dbReference>
<comment type="catalytic activity">
    <reaction evidence="7">
        <text>N(1)-(5-phospho-beta-D-ribosyl)glycinamide + formate + ATP = N(2)-formyl-N(1)-(5-phospho-beta-D-ribosyl)glycinamide + ADP + phosphate + H(+)</text>
        <dbReference type="Rhea" id="RHEA:24829"/>
        <dbReference type="ChEBI" id="CHEBI:15378"/>
        <dbReference type="ChEBI" id="CHEBI:15740"/>
        <dbReference type="ChEBI" id="CHEBI:30616"/>
        <dbReference type="ChEBI" id="CHEBI:43474"/>
        <dbReference type="ChEBI" id="CHEBI:143788"/>
        <dbReference type="ChEBI" id="CHEBI:147286"/>
        <dbReference type="ChEBI" id="CHEBI:456216"/>
        <dbReference type="EC" id="6.3.1.21"/>
    </reaction>
</comment>
<feature type="domain" description="ATP-grasp" evidence="8">
    <location>
        <begin position="108"/>
        <end position="300"/>
    </location>
</feature>
<dbReference type="Pfam" id="PF21244">
    <property type="entry name" value="PurT_C"/>
    <property type="match status" value="1"/>
</dbReference>
<dbReference type="InterPro" id="IPR016185">
    <property type="entry name" value="PreATP-grasp_dom_sf"/>
</dbReference>
<dbReference type="RefSeq" id="WP_276714683.1">
    <property type="nucleotide sequence ID" value="NZ_JBBMFL010000004.1"/>
</dbReference>
<dbReference type="InterPro" id="IPR054350">
    <property type="entry name" value="PurT/PurK_preATP-grasp"/>
</dbReference>
<evidence type="ECO:0000256" key="6">
    <source>
        <dbReference type="ARBA" id="ARBA00022842"/>
    </source>
</evidence>
<keyword evidence="9" id="KW-0808">Transferase</keyword>
<keyword evidence="10" id="KW-1185">Reference proteome</keyword>
<comment type="pathway">
    <text evidence="7">Purine metabolism; IMP biosynthesis via de novo pathway; N(2)-formyl-N(1)-(5-phospho-D-ribosyl)glycinamide from N(1)-(5-phospho-D-ribosyl)glycinamide (formate route): step 1/1.</text>
</comment>
<keyword evidence="4 7" id="KW-0658">Purine biosynthesis</keyword>
<dbReference type="InterPro" id="IPR048740">
    <property type="entry name" value="PurT_C"/>
</dbReference>
<feature type="binding site" evidence="7">
    <location>
        <position position="144"/>
    </location>
    <ligand>
        <name>ATP</name>
        <dbReference type="ChEBI" id="CHEBI:30616"/>
    </ligand>
</feature>
<dbReference type="Gene3D" id="3.30.1490.20">
    <property type="entry name" value="ATP-grasp fold, A domain"/>
    <property type="match status" value="1"/>
</dbReference>
<feature type="binding site" evidence="7">
    <location>
        <begin position="356"/>
        <end position="357"/>
    </location>
    <ligand>
        <name>N(1)-(5-phospho-beta-D-ribosyl)glycinamide</name>
        <dbReference type="ChEBI" id="CHEBI:143788"/>
    </ligand>
</feature>